<dbReference type="EMBL" id="VKAC01000002">
    <property type="protein sequence ID" value="TXR57540.1"/>
    <property type="molecule type" value="Genomic_DNA"/>
</dbReference>
<proteinExistence type="predicted"/>
<comment type="caution">
    <text evidence="3">The sequence shown here is derived from an EMBL/GenBank/DDBJ whole genome shotgun (WGS) entry which is preliminary data.</text>
</comment>
<dbReference type="InterPro" id="IPR050267">
    <property type="entry name" value="Anti-sigma-factor_SerPK"/>
</dbReference>
<evidence type="ECO:0000256" key="1">
    <source>
        <dbReference type="ARBA" id="ARBA00022527"/>
    </source>
</evidence>
<keyword evidence="1" id="KW-0418">Kinase</keyword>
<dbReference type="SUPFAM" id="SSF55874">
    <property type="entry name" value="ATPase domain of HSP90 chaperone/DNA topoisomerase II/histidine kinase"/>
    <property type="match status" value="1"/>
</dbReference>
<dbReference type="InterPro" id="IPR003594">
    <property type="entry name" value="HATPase_dom"/>
</dbReference>
<keyword evidence="3" id="KW-0067">ATP-binding</keyword>
<dbReference type="AlphaFoldDB" id="A0A5C8ZL71"/>
<keyword evidence="1" id="KW-0723">Serine/threonine-protein kinase</keyword>
<evidence type="ECO:0000313" key="4">
    <source>
        <dbReference type="Proteomes" id="UP000321234"/>
    </source>
</evidence>
<dbReference type="Gene3D" id="3.30.565.10">
    <property type="entry name" value="Histidine kinase-like ATPase, C-terminal domain"/>
    <property type="match status" value="1"/>
</dbReference>
<dbReference type="Proteomes" id="UP000321234">
    <property type="component" value="Unassembled WGS sequence"/>
</dbReference>
<dbReference type="GO" id="GO:0005524">
    <property type="term" value="F:ATP binding"/>
    <property type="evidence" value="ECO:0007669"/>
    <property type="project" value="UniProtKB-KW"/>
</dbReference>
<evidence type="ECO:0000259" key="2">
    <source>
        <dbReference type="Pfam" id="PF13581"/>
    </source>
</evidence>
<evidence type="ECO:0000313" key="3">
    <source>
        <dbReference type="EMBL" id="TXR57540.1"/>
    </source>
</evidence>
<dbReference type="CDD" id="cd16936">
    <property type="entry name" value="HATPase_RsbW-like"/>
    <property type="match status" value="1"/>
</dbReference>
<dbReference type="PANTHER" id="PTHR35526:SF3">
    <property type="entry name" value="ANTI-SIGMA-F FACTOR RSBW"/>
    <property type="match status" value="1"/>
</dbReference>
<dbReference type="OrthoDB" id="3214274at2"/>
<organism evidence="3 4">
    <name type="scientific">Quadrisphaera setariae</name>
    <dbReference type="NCBI Taxonomy" id="2593304"/>
    <lineage>
        <taxon>Bacteria</taxon>
        <taxon>Bacillati</taxon>
        <taxon>Actinomycetota</taxon>
        <taxon>Actinomycetes</taxon>
        <taxon>Kineosporiales</taxon>
        <taxon>Kineosporiaceae</taxon>
        <taxon>Quadrisphaera</taxon>
    </lineage>
</organism>
<accession>A0A5C8ZL71</accession>
<dbReference type="GO" id="GO:0004674">
    <property type="term" value="F:protein serine/threonine kinase activity"/>
    <property type="evidence" value="ECO:0007669"/>
    <property type="project" value="UniProtKB-KW"/>
</dbReference>
<feature type="domain" description="Histidine kinase/HSP90-like ATPase" evidence="2">
    <location>
        <begin position="10"/>
        <end position="118"/>
    </location>
</feature>
<protein>
    <submittedName>
        <fullName evidence="3">ATP-binding protein</fullName>
    </submittedName>
</protein>
<dbReference type="PANTHER" id="PTHR35526">
    <property type="entry name" value="ANTI-SIGMA-F FACTOR RSBW-RELATED"/>
    <property type="match status" value="1"/>
</dbReference>
<gene>
    <name evidence="3" type="ORF">FMM08_04770</name>
</gene>
<keyword evidence="4" id="KW-1185">Reference proteome</keyword>
<reference evidence="3 4" key="1">
    <citation type="submission" date="2019-07" db="EMBL/GenBank/DDBJ databases">
        <title>Quadrisphaera sp. strain DD2A genome sequencing and assembly.</title>
        <authorList>
            <person name="Kim I."/>
        </authorList>
    </citation>
    <scope>NUCLEOTIDE SEQUENCE [LARGE SCALE GENOMIC DNA]</scope>
    <source>
        <strain evidence="3 4">DD2A</strain>
    </source>
</reference>
<name>A0A5C8ZL71_9ACTN</name>
<keyword evidence="1" id="KW-0808">Transferase</keyword>
<dbReference type="InterPro" id="IPR036890">
    <property type="entry name" value="HATPase_C_sf"/>
</dbReference>
<dbReference type="Pfam" id="PF13581">
    <property type="entry name" value="HATPase_c_2"/>
    <property type="match status" value="1"/>
</dbReference>
<sequence>MGLRRTLVLAPEPASARLGRFAAVEHLARAGTGPALTESVVLVVSELVTNAVRHAPGPLELLLEADATSASVGVRDTSPVDPELVDPYDGGGRGMLVVATLAVRWHVERVPGGKVVWAHLRDG</sequence>
<dbReference type="RefSeq" id="WP_147925179.1">
    <property type="nucleotide sequence ID" value="NZ_VKAC01000002.1"/>
</dbReference>
<keyword evidence="3" id="KW-0547">Nucleotide-binding</keyword>